<dbReference type="SUPFAM" id="SSF53098">
    <property type="entry name" value="Ribonuclease H-like"/>
    <property type="match status" value="1"/>
</dbReference>
<evidence type="ECO:0000256" key="1">
    <source>
        <dbReference type="SAM" id="MobiDB-lite"/>
    </source>
</evidence>
<feature type="region of interest" description="Disordered" evidence="1">
    <location>
        <begin position="191"/>
        <end position="237"/>
    </location>
</feature>
<dbReference type="InterPro" id="IPR057670">
    <property type="entry name" value="SH3_retrovirus"/>
</dbReference>
<evidence type="ECO:0000313" key="4">
    <source>
        <dbReference type="Proteomes" id="UP000265520"/>
    </source>
</evidence>
<comment type="caution">
    <text evidence="3">The sequence shown here is derived from an EMBL/GenBank/DDBJ whole genome shotgun (WGS) entry which is preliminary data.</text>
</comment>
<dbReference type="Pfam" id="PF25597">
    <property type="entry name" value="SH3_retrovirus"/>
    <property type="match status" value="1"/>
</dbReference>
<proteinExistence type="predicted"/>
<dbReference type="GO" id="GO:0015074">
    <property type="term" value="P:DNA integration"/>
    <property type="evidence" value="ECO:0007669"/>
    <property type="project" value="InterPro"/>
</dbReference>
<dbReference type="EMBL" id="LXQA010069517">
    <property type="protein sequence ID" value="MCI08575.1"/>
    <property type="molecule type" value="Genomic_DNA"/>
</dbReference>
<dbReference type="InterPro" id="IPR001584">
    <property type="entry name" value="Integrase_cat-core"/>
</dbReference>
<dbReference type="PROSITE" id="PS50994">
    <property type="entry name" value="INTEGRASE"/>
    <property type="match status" value="1"/>
</dbReference>
<keyword evidence="4" id="KW-1185">Reference proteome</keyword>
<dbReference type="PANTHER" id="PTHR42648">
    <property type="entry name" value="TRANSPOSASE, PUTATIVE-RELATED"/>
    <property type="match status" value="1"/>
</dbReference>
<feature type="compositionally biased region" description="Low complexity" evidence="1">
    <location>
        <begin position="214"/>
        <end position="227"/>
    </location>
</feature>
<accession>A0A392PCI5</accession>
<protein>
    <submittedName>
        <fullName evidence="3">Peptide transporter PTR2</fullName>
    </submittedName>
</protein>
<organism evidence="3 4">
    <name type="scientific">Trifolium medium</name>
    <dbReference type="NCBI Taxonomy" id="97028"/>
    <lineage>
        <taxon>Eukaryota</taxon>
        <taxon>Viridiplantae</taxon>
        <taxon>Streptophyta</taxon>
        <taxon>Embryophyta</taxon>
        <taxon>Tracheophyta</taxon>
        <taxon>Spermatophyta</taxon>
        <taxon>Magnoliopsida</taxon>
        <taxon>eudicotyledons</taxon>
        <taxon>Gunneridae</taxon>
        <taxon>Pentapetalae</taxon>
        <taxon>rosids</taxon>
        <taxon>fabids</taxon>
        <taxon>Fabales</taxon>
        <taxon>Fabaceae</taxon>
        <taxon>Papilionoideae</taxon>
        <taxon>50 kb inversion clade</taxon>
        <taxon>NPAAA clade</taxon>
        <taxon>Hologalegina</taxon>
        <taxon>IRL clade</taxon>
        <taxon>Trifolieae</taxon>
        <taxon>Trifolium</taxon>
    </lineage>
</organism>
<dbReference type="AlphaFoldDB" id="A0A392PCI5"/>
<feature type="compositionally biased region" description="Polar residues" evidence="1">
    <location>
        <begin position="200"/>
        <end position="213"/>
    </location>
</feature>
<dbReference type="PANTHER" id="PTHR42648:SF31">
    <property type="entry name" value="RNA-DIRECTED DNA POLYMERASE"/>
    <property type="match status" value="1"/>
</dbReference>
<dbReference type="InterPro" id="IPR012337">
    <property type="entry name" value="RNaseH-like_sf"/>
</dbReference>
<feature type="domain" description="Integrase catalytic" evidence="2">
    <location>
        <begin position="1"/>
        <end position="105"/>
    </location>
</feature>
<feature type="non-terminal residue" evidence="3">
    <location>
        <position position="237"/>
    </location>
</feature>
<dbReference type="InterPro" id="IPR039537">
    <property type="entry name" value="Retrotran_Ty1/copia-like"/>
</dbReference>
<name>A0A392PCI5_9FABA</name>
<reference evidence="3 4" key="1">
    <citation type="journal article" date="2018" name="Front. Plant Sci.">
        <title>Red Clover (Trifolium pratense) and Zigzag Clover (T. medium) - A Picture of Genomic Similarities and Differences.</title>
        <authorList>
            <person name="Dluhosova J."/>
            <person name="Istvanek J."/>
            <person name="Nedelnik J."/>
            <person name="Repkova J."/>
        </authorList>
    </citation>
    <scope>NUCLEOTIDE SEQUENCE [LARGE SCALE GENOMIC DNA]</scope>
    <source>
        <strain evidence="4">cv. 10/8</strain>
        <tissue evidence="3">Leaf</tissue>
    </source>
</reference>
<dbReference type="InterPro" id="IPR036397">
    <property type="entry name" value="RNaseH_sf"/>
</dbReference>
<evidence type="ECO:0000259" key="2">
    <source>
        <dbReference type="PROSITE" id="PS50994"/>
    </source>
</evidence>
<evidence type="ECO:0000313" key="3">
    <source>
        <dbReference type="EMBL" id="MCI08575.1"/>
    </source>
</evidence>
<sequence length="237" mass="27055">MVKTQFDKTVKIIRSDNGPEFLLQSFYTEHGILHQRSCVYTPQQNARIERRHQHILNISRALMFQSNLPKVYWSYAVQHAVFLINRTPTKLLQDKSPHEMLYGVEPDLTMLRVFGCLCYSSTLPVQRHKFDPRASKGVFLGYKQGMKGYVILDLHSRSISISRNVVFYELEFPYKPSVTLPDTPSFSPIKPDFAIPIDDTPSNLDPTITDNNTSDSSPPESIPAIPALRQSTRPKST</sequence>
<dbReference type="GO" id="GO:0003676">
    <property type="term" value="F:nucleic acid binding"/>
    <property type="evidence" value="ECO:0007669"/>
    <property type="project" value="InterPro"/>
</dbReference>
<dbReference type="Gene3D" id="3.30.420.10">
    <property type="entry name" value="Ribonuclease H-like superfamily/Ribonuclease H"/>
    <property type="match status" value="1"/>
</dbReference>
<dbReference type="Proteomes" id="UP000265520">
    <property type="component" value="Unassembled WGS sequence"/>
</dbReference>